<name>A0ABZ2KSL8_9BACT</name>
<dbReference type="PANTHER" id="PTHR43124:SF3">
    <property type="entry name" value="CHLORAMPHENICOL EFFLUX PUMP RV0191"/>
    <property type="match status" value="1"/>
</dbReference>
<dbReference type="EMBL" id="CP089983">
    <property type="protein sequence ID" value="WXB01045.1"/>
    <property type="molecule type" value="Genomic_DNA"/>
</dbReference>
<evidence type="ECO:0000313" key="8">
    <source>
        <dbReference type="EMBL" id="WXB01045.1"/>
    </source>
</evidence>
<dbReference type="InterPro" id="IPR050189">
    <property type="entry name" value="MFS_Efflux_Transporters"/>
</dbReference>
<feature type="transmembrane region" description="Helical" evidence="6">
    <location>
        <begin position="177"/>
        <end position="195"/>
    </location>
</feature>
<evidence type="ECO:0000259" key="7">
    <source>
        <dbReference type="PROSITE" id="PS50850"/>
    </source>
</evidence>
<evidence type="ECO:0000256" key="4">
    <source>
        <dbReference type="ARBA" id="ARBA00022989"/>
    </source>
</evidence>
<sequence length="416" mass="44095">MEAAVHARATRNTKAMNRWGALGLLMALAFLNYMDRHLVFPLQGLIGKEFHIDTGKLGALTTGFTIVYAASAPLIGALSDRFSRKTILLTALLGWSVVTMMSGTATGFASLLVWRALTGLGEGGYFPTAVSLIGDLFGPNQRGKAIALHGVCTTLGGSAGYAMGGFLGEHFGWRMPFFLSVLPGVVLAGVLARYFREPVRGTTGPSKSESREKPRAYWRIVTSPPVLLIALAACAAMYSMNGLNTFLPLYLVEARHVSVSSAGVLTGAFFACTLFGQLAGGTVSDALAGRLRGARPLLVGFAYFGVMPAAFAIVHIDAVFVALACYGLTQFGRGWAEPNLYGTIIDSVPAHERGTAQGFLLLMTFTGASLSPWVAGMIIKQSGYVPVVHMLATSAGVAALLAFALVVYVRRKRITD</sequence>
<dbReference type="PANTHER" id="PTHR43124">
    <property type="entry name" value="PURINE EFFLUX PUMP PBUE"/>
    <property type="match status" value="1"/>
</dbReference>
<evidence type="ECO:0000256" key="1">
    <source>
        <dbReference type="ARBA" id="ARBA00004651"/>
    </source>
</evidence>
<evidence type="ECO:0000313" key="9">
    <source>
        <dbReference type="Proteomes" id="UP001374803"/>
    </source>
</evidence>
<feature type="domain" description="Major facilitator superfamily (MFS) profile" evidence="7">
    <location>
        <begin position="21"/>
        <end position="413"/>
    </location>
</feature>
<keyword evidence="9" id="KW-1185">Reference proteome</keyword>
<evidence type="ECO:0000256" key="2">
    <source>
        <dbReference type="ARBA" id="ARBA00022475"/>
    </source>
</evidence>
<keyword evidence="2" id="KW-1003">Cell membrane</keyword>
<dbReference type="Pfam" id="PF07690">
    <property type="entry name" value="MFS_1"/>
    <property type="match status" value="1"/>
</dbReference>
<accession>A0ABZ2KSL8</accession>
<evidence type="ECO:0000256" key="3">
    <source>
        <dbReference type="ARBA" id="ARBA00022692"/>
    </source>
</evidence>
<evidence type="ECO:0000256" key="5">
    <source>
        <dbReference type="ARBA" id="ARBA00023136"/>
    </source>
</evidence>
<comment type="subcellular location">
    <subcellularLocation>
        <location evidence="1">Cell membrane</location>
        <topology evidence="1">Multi-pass membrane protein</topology>
    </subcellularLocation>
</comment>
<dbReference type="InterPro" id="IPR036259">
    <property type="entry name" value="MFS_trans_sf"/>
</dbReference>
<protein>
    <submittedName>
        <fullName evidence="8">MFS transporter</fullName>
    </submittedName>
</protein>
<dbReference type="Gene3D" id="1.20.1250.20">
    <property type="entry name" value="MFS general substrate transporter like domains"/>
    <property type="match status" value="1"/>
</dbReference>
<keyword evidence="5 6" id="KW-0472">Membrane</keyword>
<feature type="transmembrane region" description="Helical" evidence="6">
    <location>
        <begin position="387"/>
        <end position="409"/>
    </location>
</feature>
<evidence type="ECO:0000256" key="6">
    <source>
        <dbReference type="SAM" id="Phobius"/>
    </source>
</evidence>
<feature type="transmembrane region" description="Helical" evidence="6">
    <location>
        <begin position="258"/>
        <end position="280"/>
    </location>
</feature>
<keyword evidence="4 6" id="KW-1133">Transmembrane helix</keyword>
<dbReference type="RefSeq" id="WP_394830652.1">
    <property type="nucleotide sequence ID" value="NZ_CP089929.1"/>
</dbReference>
<feature type="transmembrane region" description="Helical" evidence="6">
    <location>
        <begin position="87"/>
        <end position="114"/>
    </location>
</feature>
<reference evidence="8" key="1">
    <citation type="submission" date="2021-12" db="EMBL/GenBank/DDBJ databases">
        <title>Discovery of the Pendulisporaceae a myxobacterial family with distinct sporulation behavior and unique specialized metabolism.</title>
        <authorList>
            <person name="Garcia R."/>
            <person name="Popoff A."/>
            <person name="Bader C.D."/>
            <person name="Loehr J."/>
            <person name="Walesch S."/>
            <person name="Walt C."/>
            <person name="Boldt J."/>
            <person name="Bunk B."/>
            <person name="Haeckl F.J.F.P.J."/>
            <person name="Gunesch A.P."/>
            <person name="Birkelbach J."/>
            <person name="Nuebel U."/>
            <person name="Pietschmann T."/>
            <person name="Bach T."/>
            <person name="Mueller R."/>
        </authorList>
    </citation>
    <scope>NUCLEOTIDE SEQUENCE</scope>
    <source>
        <strain evidence="8">MSr11367</strain>
    </source>
</reference>
<feature type="transmembrane region" description="Helical" evidence="6">
    <location>
        <begin position="57"/>
        <end position="75"/>
    </location>
</feature>
<organism evidence="8 9">
    <name type="scientific">Pendulispora rubella</name>
    <dbReference type="NCBI Taxonomy" id="2741070"/>
    <lineage>
        <taxon>Bacteria</taxon>
        <taxon>Pseudomonadati</taxon>
        <taxon>Myxococcota</taxon>
        <taxon>Myxococcia</taxon>
        <taxon>Myxococcales</taxon>
        <taxon>Sorangiineae</taxon>
        <taxon>Pendulisporaceae</taxon>
        <taxon>Pendulispora</taxon>
    </lineage>
</organism>
<feature type="transmembrane region" description="Helical" evidence="6">
    <location>
        <begin position="216"/>
        <end position="238"/>
    </location>
</feature>
<proteinExistence type="predicted"/>
<dbReference type="Proteomes" id="UP001374803">
    <property type="component" value="Chromosome"/>
</dbReference>
<dbReference type="PROSITE" id="PS50850">
    <property type="entry name" value="MFS"/>
    <property type="match status" value="1"/>
</dbReference>
<dbReference type="InterPro" id="IPR011701">
    <property type="entry name" value="MFS"/>
</dbReference>
<dbReference type="InterPro" id="IPR020846">
    <property type="entry name" value="MFS_dom"/>
</dbReference>
<gene>
    <name evidence="8" type="ORF">LVJ94_29510</name>
</gene>
<keyword evidence="3 6" id="KW-0812">Transmembrane</keyword>
<feature type="transmembrane region" description="Helical" evidence="6">
    <location>
        <begin position="301"/>
        <end position="329"/>
    </location>
</feature>
<dbReference type="SUPFAM" id="SSF103473">
    <property type="entry name" value="MFS general substrate transporter"/>
    <property type="match status" value="1"/>
</dbReference>